<dbReference type="AlphaFoldDB" id="A0A5S5DQF2"/>
<sequence>MKFGFLYTVQYICNMIRSEKTRNFIIEKTAKIFNKKGYTGTYLSDLTNATGLTKGSIYGNFKDKNEVAVEAYKFNYKFQTEQIISKISQEKKAIDKLIVFLNHFQKSYKQIFENGGCVILNTAVDSDDGNELLKIEVIKSINKWQQTIVLILDEGINNKELKKININEFSYRMIAMIEGSILLAKTLKQPEILTKNIDYLKTETYQLKKE</sequence>
<organism evidence="6 7">
    <name type="scientific">Tenacibaculum adriaticum</name>
    <dbReference type="NCBI Taxonomy" id="413713"/>
    <lineage>
        <taxon>Bacteria</taxon>
        <taxon>Pseudomonadati</taxon>
        <taxon>Bacteroidota</taxon>
        <taxon>Flavobacteriia</taxon>
        <taxon>Flavobacteriales</taxon>
        <taxon>Flavobacteriaceae</taxon>
        <taxon>Tenacibaculum</taxon>
    </lineage>
</organism>
<feature type="domain" description="HTH tetR-type" evidence="5">
    <location>
        <begin position="19"/>
        <end position="79"/>
    </location>
</feature>
<dbReference type="GO" id="GO:0003677">
    <property type="term" value="F:DNA binding"/>
    <property type="evidence" value="ECO:0007669"/>
    <property type="project" value="UniProtKB-UniRule"/>
</dbReference>
<dbReference type="Pfam" id="PF16925">
    <property type="entry name" value="TetR_C_13"/>
    <property type="match status" value="1"/>
</dbReference>
<evidence type="ECO:0000259" key="5">
    <source>
        <dbReference type="PROSITE" id="PS50977"/>
    </source>
</evidence>
<evidence type="ECO:0000256" key="4">
    <source>
        <dbReference type="PROSITE-ProRule" id="PRU00335"/>
    </source>
</evidence>
<dbReference type="PANTHER" id="PTHR47506">
    <property type="entry name" value="TRANSCRIPTIONAL REGULATORY PROTEIN"/>
    <property type="match status" value="1"/>
</dbReference>
<reference evidence="6 7" key="1">
    <citation type="submission" date="2019-07" db="EMBL/GenBank/DDBJ databases">
        <title>Genomic Encyclopedia of Type Strains, Phase IV (KMG-IV): sequencing the most valuable type-strain genomes for metagenomic binning, comparative biology and taxonomic classification.</title>
        <authorList>
            <person name="Goeker M."/>
        </authorList>
    </citation>
    <scope>NUCLEOTIDE SEQUENCE [LARGE SCALE GENOMIC DNA]</scope>
    <source>
        <strain evidence="6 7">DSM 18961</strain>
    </source>
</reference>
<keyword evidence="3" id="KW-0804">Transcription</keyword>
<comment type="caution">
    <text evidence="6">The sequence shown here is derived from an EMBL/GenBank/DDBJ whole genome shotgun (WGS) entry which is preliminary data.</text>
</comment>
<dbReference type="PROSITE" id="PS50977">
    <property type="entry name" value="HTH_TETR_2"/>
    <property type="match status" value="1"/>
</dbReference>
<keyword evidence="7" id="KW-1185">Reference proteome</keyword>
<evidence type="ECO:0000256" key="1">
    <source>
        <dbReference type="ARBA" id="ARBA00023015"/>
    </source>
</evidence>
<evidence type="ECO:0000313" key="7">
    <source>
        <dbReference type="Proteomes" id="UP000323136"/>
    </source>
</evidence>
<dbReference type="SUPFAM" id="SSF48498">
    <property type="entry name" value="Tetracyclin repressor-like, C-terminal domain"/>
    <property type="match status" value="1"/>
</dbReference>
<dbReference type="Pfam" id="PF00440">
    <property type="entry name" value="TetR_N"/>
    <property type="match status" value="1"/>
</dbReference>
<dbReference type="Gene3D" id="1.10.357.10">
    <property type="entry name" value="Tetracycline Repressor, domain 2"/>
    <property type="match status" value="1"/>
</dbReference>
<dbReference type="PRINTS" id="PR00455">
    <property type="entry name" value="HTHTETR"/>
</dbReference>
<keyword evidence="1" id="KW-0805">Transcription regulation</keyword>
<dbReference type="PANTHER" id="PTHR47506:SF3">
    <property type="entry name" value="HTH-TYPE TRANSCRIPTIONAL REGULATOR LMRA"/>
    <property type="match status" value="1"/>
</dbReference>
<protein>
    <submittedName>
        <fullName evidence="6">TetR family transcriptional regulator</fullName>
    </submittedName>
</protein>
<proteinExistence type="predicted"/>
<dbReference type="InterPro" id="IPR009057">
    <property type="entry name" value="Homeodomain-like_sf"/>
</dbReference>
<dbReference type="EMBL" id="VNIA01000005">
    <property type="protein sequence ID" value="TYP97062.1"/>
    <property type="molecule type" value="Genomic_DNA"/>
</dbReference>
<accession>A0A5S5DQF2</accession>
<evidence type="ECO:0000313" key="6">
    <source>
        <dbReference type="EMBL" id="TYP97062.1"/>
    </source>
</evidence>
<dbReference type="InterPro" id="IPR036271">
    <property type="entry name" value="Tet_transcr_reg_TetR-rel_C_sf"/>
</dbReference>
<dbReference type="SUPFAM" id="SSF46689">
    <property type="entry name" value="Homeodomain-like"/>
    <property type="match status" value="1"/>
</dbReference>
<evidence type="ECO:0000256" key="3">
    <source>
        <dbReference type="ARBA" id="ARBA00023163"/>
    </source>
</evidence>
<dbReference type="InterPro" id="IPR001647">
    <property type="entry name" value="HTH_TetR"/>
</dbReference>
<evidence type="ECO:0000256" key="2">
    <source>
        <dbReference type="ARBA" id="ARBA00023125"/>
    </source>
</evidence>
<name>A0A5S5DQF2_9FLAO</name>
<gene>
    <name evidence="6" type="ORF">C7447_10575</name>
</gene>
<feature type="DNA-binding region" description="H-T-H motif" evidence="4">
    <location>
        <begin position="42"/>
        <end position="61"/>
    </location>
</feature>
<dbReference type="InterPro" id="IPR011075">
    <property type="entry name" value="TetR_C"/>
</dbReference>
<keyword evidence="2 4" id="KW-0238">DNA-binding</keyword>
<dbReference type="Proteomes" id="UP000323136">
    <property type="component" value="Unassembled WGS sequence"/>
</dbReference>